<dbReference type="RefSeq" id="WP_320685730.1">
    <property type="nucleotide sequence ID" value="NZ_JAXBLV010000064.1"/>
</dbReference>
<evidence type="ECO:0000313" key="3">
    <source>
        <dbReference type="Proteomes" id="UP001272242"/>
    </source>
</evidence>
<dbReference type="EMBL" id="JAXBLV010000064">
    <property type="protein sequence ID" value="MDY3558860.1"/>
    <property type="molecule type" value="Genomic_DNA"/>
</dbReference>
<comment type="caution">
    <text evidence="2">The sequence shown here is derived from an EMBL/GenBank/DDBJ whole genome shotgun (WGS) entry which is preliminary data.</text>
</comment>
<dbReference type="PANTHER" id="PTHR30298:SF0">
    <property type="entry name" value="PROTEIN YBFL-RELATED"/>
    <property type="match status" value="1"/>
</dbReference>
<sequence>MDTGHGRIETRTLRATPLVTYQDRWKGLKQGFRITRTRTVKGVTTVEVMHGITRLPVERADARALLGLVRSHWRIENQLHYVRDVTFGEDACRVRKGAAPQVLAALRNAAIHMLATISADSTPEALEWLQLHPEHAHKLIGITQRE</sequence>
<dbReference type="InterPro" id="IPR047647">
    <property type="entry name" value="ISAs1_transpos"/>
</dbReference>
<dbReference type="Proteomes" id="UP001272242">
    <property type="component" value="Unassembled WGS sequence"/>
</dbReference>
<reference evidence="3" key="1">
    <citation type="journal article" date="2023" name="Mar. Drugs">
        <title>Gemmata algarum, a Novel Planctomycete Isolated from an Algal Mat, Displays Antimicrobial Activity.</title>
        <authorList>
            <person name="Kumar G."/>
            <person name="Kallscheuer N."/>
            <person name="Kashif M."/>
            <person name="Ahamad S."/>
            <person name="Jagadeeshwari U."/>
            <person name="Pannikurungottu S."/>
            <person name="Haufschild T."/>
            <person name="Kabuu M."/>
            <person name="Sasikala C."/>
            <person name="Jogler C."/>
            <person name="Ramana C."/>
        </authorList>
    </citation>
    <scope>NUCLEOTIDE SEQUENCE [LARGE SCALE GENOMIC DNA]</scope>
    <source>
        <strain evidence="3">JC673</strain>
    </source>
</reference>
<dbReference type="NCBIfam" id="NF033564">
    <property type="entry name" value="transpos_ISAs1"/>
    <property type="match status" value="1"/>
</dbReference>
<protein>
    <submittedName>
        <fullName evidence="2">ISAs1 family transposase</fullName>
    </submittedName>
</protein>
<feature type="domain" description="Transposase IS4-like" evidence="1">
    <location>
        <begin position="31"/>
        <end position="111"/>
    </location>
</feature>
<dbReference type="InterPro" id="IPR002559">
    <property type="entry name" value="Transposase_11"/>
</dbReference>
<organism evidence="2 3">
    <name type="scientific">Gemmata algarum</name>
    <dbReference type="NCBI Taxonomy" id="2975278"/>
    <lineage>
        <taxon>Bacteria</taxon>
        <taxon>Pseudomonadati</taxon>
        <taxon>Planctomycetota</taxon>
        <taxon>Planctomycetia</taxon>
        <taxon>Gemmatales</taxon>
        <taxon>Gemmataceae</taxon>
        <taxon>Gemmata</taxon>
    </lineage>
</organism>
<keyword evidence="3" id="KW-1185">Reference proteome</keyword>
<name>A0ABU5EUK9_9BACT</name>
<accession>A0ABU5EUK9</accession>
<gene>
    <name evidence="2" type="ORF">R5W23_006033</name>
</gene>
<evidence type="ECO:0000313" key="2">
    <source>
        <dbReference type="EMBL" id="MDY3558860.1"/>
    </source>
</evidence>
<proteinExistence type="predicted"/>
<dbReference type="Pfam" id="PF01609">
    <property type="entry name" value="DDE_Tnp_1"/>
    <property type="match status" value="1"/>
</dbReference>
<dbReference type="InterPro" id="IPR051698">
    <property type="entry name" value="Transposase_11-like"/>
</dbReference>
<dbReference type="PANTHER" id="PTHR30298">
    <property type="entry name" value="H REPEAT-ASSOCIATED PREDICTED TRANSPOSASE"/>
    <property type="match status" value="1"/>
</dbReference>
<evidence type="ECO:0000259" key="1">
    <source>
        <dbReference type="Pfam" id="PF01609"/>
    </source>
</evidence>